<dbReference type="EMBL" id="JBHSBL010000019">
    <property type="protein sequence ID" value="MFC4068631.1"/>
    <property type="molecule type" value="Genomic_DNA"/>
</dbReference>
<gene>
    <name evidence="2" type="ORF">ACFO0C_27190</name>
</gene>
<protein>
    <submittedName>
        <fullName evidence="2">Alpha/beta hydrolase</fullName>
    </submittedName>
</protein>
<evidence type="ECO:0000259" key="1">
    <source>
        <dbReference type="Pfam" id="PF06259"/>
    </source>
</evidence>
<feature type="domain" description="DUF1023" evidence="1">
    <location>
        <begin position="300"/>
        <end position="469"/>
    </location>
</feature>
<dbReference type="Proteomes" id="UP001595867">
    <property type="component" value="Unassembled WGS sequence"/>
</dbReference>
<evidence type="ECO:0000313" key="3">
    <source>
        <dbReference type="Proteomes" id="UP001595867"/>
    </source>
</evidence>
<evidence type="ECO:0000313" key="2">
    <source>
        <dbReference type="EMBL" id="MFC4068631.1"/>
    </source>
</evidence>
<keyword evidence="3" id="KW-1185">Reference proteome</keyword>
<dbReference type="GO" id="GO:0016787">
    <property type="term" value="F:hydrolase activity"/>
    <property type="evidence" value="ECO:0007669"/>
    <property type="project" value="UniProtKB-KW"/>
</dbReference>
<dbReference type="Gene3D" id="1.20.1260.20">
    <property type="entry name" value="PPE superfamily"/>
    <property type="match status" value="1"/>
</dbReference>
<comment type="caution">
    <text evidence="2">The sequence shown here is derived from an EMBL/GenBank/DDBJ whole genome shotgun (WGS) entry which is preliminary data.</text>
</comment>
<dbReference type="SUPFAM" id="SSF140459">
    <property type="entry name" value="PE/PPE dimer-like"/>
    <property type="match status" value="1"/>
</dbReference>
<name>A0ABV8IXF5_9ACTN</name>
<dbReference type="InterPro" id="IPR010427">
    <property type="entry name" value="DUF1023"/>
</dbReference>
<accession>A0ABV8IXF5</accession>
<reference evidence="3" key="1">
    <citation type="journal article" date="2019" name="Int. J. Syst. Evol. Microbiol.">
        <title>The Global Catalogue of Microorganisms (GCM) 10K type strain sequencing project: providing services to taxonomists for standard genome sequencing and annotation.</title>
        <authorList>
            <consortium name="The Broad Institute Genomics Platform"/>
            <consortium name="The Broad Institute Genome Sequencing Center for Infectious Disease"/>
            <person name="Wu L."/>
            <person name="Ma J."/>
        </authorList>
    </citation>
    <scope>NUCLEOTIDE SEQUENCE [LARGE SCALE GENOMIC DNA]</scope>
    <source>
        <strain evidence="3">TBRC 5832</strain>
    </source>
</reference>
<proteinExistence type="predicted"/>
<dbReference type="RefSeq" id="WP_378069523.1">
    <property type="nucleotide sequence ID" value="NZ_JBHSBL010000019.1"/>
</dbReference>
<dbReference type="InterPro" id="IPR038332">
    <property type="entry name" value="PPE_sf"/>
</dbReference>
<dbReference type="Pfam" id="PF06259">
    <property type="entry name" value="Abhydrolase_8"/>
    <property type="match status" value="1"/>
</dbReference>
<keyword evidence="2" id="KW-0378">Hydrolase</keyword>
<organism evidence="2 3">
    <name type="scientific">Actinoplanes subglobosus</name>
    <dbReference type="NCBI Taxonomy" id="1547892"/>
    <lineage>
        <taxon>Bacteria</taxon>
        <taxon>Bacillati</taxon>
        <taxon>Actinomycetota</taxon>
        <taxon>Actinomycetes</taxon>
        <taxon>Micromonosporales</taxon>
        <taxon>Micromonosporaceae</taxon>
        <taxon>Actinoplanes</taxon>
    </lineage>
</organism>
<sequence length="555" mass="58119">MVSYPDLQDARPQGLAAAADAWQQLTDRYTRLEQDTGTGLTGPLRASGWAGAAATAAHDRLGDLDDEFEVAAMRARTAASVLRRAVDDFTDLQRRLRGAVDGAVAAGLTVDDDGRVTPPAMSLLAADDPDLEQVHRRHVRNAGIYTDLLTRIVAEATAADQRVARALTALRDVSRGQNAWEYHQAGQAARAAAAVLGLTPDRIPAAGTDPAAVRVWWAGLSADDRQLYLTGWPDRIGTLDGLPAADRDAANQLALRNYIGDNVNHRQDHGNTQHDRAVNLLNRLEDAETGSTPLLLLTFDPTGDGRAAVAVGDPDTAAHTALLVPGVGTELDGIRGQISRAESLQNTAAGFTAPGEQVSVIAWLGYDPPRIDTDIVTAPFGDKSRDGAAALDAFVDGLHTTHTSGDVHITAIGHSYGSTVLGEAGSTGDGLAVSDMVAVGSPGMRVDNASELSTGTTHTWVSAAGDDNFVARPEHSTGWMIGVPIIGTWLYGAAQDVHGPPPHDPAFGANLLHADTSGHSGYWDNSGGQPSRILSAQAAIIAGDYDSARAFGKAP</sequence>